<dbReference type="InterPro" id="IPR027291">
    <property type="entry name" value="Glyco_hydro_38_N_sf"/>
</dbReference>
<feature type="domain" description="Glycoside hydrolase family 38 N-terminal" evidence="2">
    <location>
        <begin position="78"/>
        <end position="209"/>
    </location>
</feature>
<comment type="caution">
    <text evidence="3">The sequence shown here is derived from an EMBL/GenBank/DDBJ whole genome shotgun (WGS) entry which is preliminary data.</text>
</comment>
<dbReference type="PANTHER" id="PTHR11607">
    <property type="entry name" value="ALPHA-MANNOSIDASE"/>
    <property type="match status" value="1"/>
</dbReference>
<organism evidence="3 4">
    <name type="scientific">Batillaria attramentaria</name>
    <dbReference type="NCBI Taxonomy" id="370345"/>
    <lineage>
        <taxon>Eukaryota</taxon>
        <taxon>Metazoa</taxon>
        <taxon>Spiralia</taxon>
        <taxon>Lophotrochozoa</taxon>
        <taxon>Mollusca</taxon>
        <taxon>Gastropoda</taxon>
        <taxon>Caenogastropoda</taxon>
        <taxon>Sorbeoconcha</taxon>
        <taxon>Cerithioidea</taxon>
        <taxon>Batillariidae</taxon>
        <taxon>Batillaria</taxon>
    </lineage>
</organism>
<dbReference type="InterPro" id="IPR050843">
    <property type="entry name" value="Glycosyl_Hydrlase_38"/>
</dbReference>
<dbReference type="SUPFAM" id="SSF88713">
    <property type="entry name" value="Glycoside hydrolase/deacetylase"/>
    <property type="match status" value="1"/>
</dbReference>
<dbReference type="Pfam" id="PF01074">
    <property type="entry name" value="Glyco_hydro_38N"/>
    <property type="match status" value="1"/>
</dbReference>
<name>A0ABD0M7Z2_9CAEN</name>
<keyword evidence="4" id="KW-1185">Reference proteome</keyword>
<dbReference type="AlphaFoldDB" id="A0ABD0M7Z2"/>
<sequence>MAACLVLSFYLAIIPFSGGFTIHGKDRNGADATCGYSSCNPVKDDMVNVHLVPHTHDDVGWIMTVDQYYYRGNDFMRHTVKKLVNTGQLEFILGGWCMNDEASTHYNAIIDQTHAGFEFLRENFGDCGRPRVGWQIDPFGHSREMASLFARFGFDSLYFGRLDYQDKDKRQNTTTMEMIWQGSPDNLGPVSDLFTGVLQNTYFPPNGFCL</sequence>
<feature type="chain" id="PRO_5044766026" description="Glycoside hydrolase family 38 N-terminal domain-containing protein" evidence="1">
    <location>
        <begin position="20"/>
        <end position="210"/>
    </location>
</feature>
<reference evidence="3 4" key="1">
    <citation type="journal article" date="2023" name="Sci. Data">
        <title>Genome assembly of the Korean intertidal mud-creeper Batillaria attramentaria.</title>
        <authorList>
            <person name="Patra A.K."/>
            <person name="Ho P.T."/>
            <person name="Jun S."/>
            <person name="Lee S.J."/>
            <person name="Kim Y."/>
            <person name="Won Y.J."/>
        </authorList>
    </citation>
    <scope>NUCLEOTIDE SEQUENCE [LARGE SCALE GENOMIC DNA]</scope>
    <source>
        <strain evidence="3">Wonlab-2016</strain>
    </source>
</reference>
<accession>A0ABD0M7Z2</accession>
<evidence type="ECO:0000313" key="3">
    <source>
        <dbReference type="EMBL" id="KAK7507628.1"/>
    </source>
</evidence>
<keyword evidence="1" id="KW-0732">Signal</keyword>
<dbReference type="InterPro" id="IPR000602">
    <property type="entry name" value="Glyco_hydro_38_N"/>
</dbReference>
<dbReference type="Proteomes" id="UP001519460">
    <property type="component" value="Unassembled WGS sequence"/>
</dbReference>
<dbReference type="InterPro" id="IPR011330">
    <property type="entry name" value="Glyco_hydro/deAcase_b/a-brl"/>
</dbReference>
<proteinExistence type="predicted"/>
<dbReference type="PANTHER" id="PTHR11607:SF3">
    <property type="entry name" value="LYSOSOMAL ALPHA-MANNOSIDASE"/>
    <property type="match status" value="1"/>
</dbReference>
<protein>
    <recommendedName>
        <fullName evidence="2">Glycoside hydrolase family 38 N-terminal domain-containing protein</fullName>
    </recommendedName>
</protein>
<dbReference type="EMBL" id="JACVVK020000004">
    <property type="protein sequence ID" value="KAK7507628.1"/>
    <property type="molecule type" value="Genomic_DNA"/>
</dbReference>
<evidence type="ECO:0000256" key="1">
    <source>
        <dbReference type="SAM" id="SignalP"/>
    </source>
</evidence>
<feature type="signal peptide" evidence="1">
    <location>
        <begin position="1"/>
        <end position="19"/>
    </location>
</feature>
<gene>
    <name evidence="3" type="ORF">BaRGS_00001563</name>
</gene>
<evidence type="ECO:0000259" key="2">
    <source>
        <dbReference type="Pfam" id="PF01074"/>
    </source>
</evidence>
<evidence type="ECO:0000313" key="4">
    <source>
        <dbReference type="Proteomes" id="UP001519460"/>
    </source>
</evidence>
<dbReference type="Gene3D" id="3.20.110.10">
    <property type="entry name" value="Glycoside hydrolase 38, N terminal domain"/>
    <property type="match status" value="2"/>
</dbReference>